<dbReference type="PANTHER" id="PTHR11736:SF14">
    <property type="entry name" value="NSE3 HOMOLOG, SMC5-SMC6 COMPLEX COMPONENT"/>
    <property type="match status" value="1"/>
</dbReference>
<dbReference type="Gene3D" id="1.10.10.1210">
    <property type="entry name" value="MAGE homology domain, winged helix WH2 motif"/>
    <property type="match status" value="1"/>
</dbReference>
<feature type="region of interest" description="Disordered" evidence="1">
    <location>
        <begin position="246"/>
        <end position="276"/>
    </location>
</feature>
<protein>
    <submittedName>
        <fullName evidence="3">MAGE-domain-containing protein</fullName>
    </submittedName>
</protein>
<proteinExistence type="predicted"/>
<evidence type="ECO:0000313" key="3">
    <source>
        <dbReference type="EMBL" id="KAF2230945.1"/>
    </source>
</evidence>
<feature type="non-terminal residue" evidence="3">
    <location>
        <position position="1"/>
    </location>
</feature>
<reference evidence="3" key="1">
    <citation type="journal article" date="2020" name="Stud. Mycol.">
        <title>101 Dothideomycetes genomes: a test case for predicting lifestyles and emergence of pathogens.</title>
        <authorList>
            <person name="Haridas S."/>
            <person name="Albert R."/>
            <person name="Binder M."/>
            <person name="Bloem J."/>
            <person name="Labutti K."/>
            <person name="Salamov A."/>
            <person name="Andreopoulos B."/>
            <person name="Baker S."/>
            <person name="Barry K."/>
            <person name="Bills G."/>
            <person name="Bluhm B."/>
            <person name="Cannon C."/>
            <person name="Castanera R."/>
            <person name="Culley D."/>
            <person name="Daum C."/>
            <person name="Ezra D."/>
            <person name="Gonzalez J."/>
            <person name="Henrissat B."/>
            <person name="Kuo A."/>
            <person name="Liang C."/>
            <person name="Lipzen A."/>
            <person name="Lutzoni F."/>
            <person name="Magnuson J."/>
            <person name="Mondo S."/>
            <person name="Nolan M."/>
            <person name="Ohm R."/>
            <person name="Pangilinan J."/>
            <person name="Park H.-J."/>
            <person name="Ramirez L."/>
            <person name="Alfaro M."/>
            <person name="Sun H."/>
            <person name="Tritt A."/>
            <person name="Yoshinaga Y."/>
            <person name="Zwiers L.-H."/>
            <person name="Turgeon B."/>
            <person name="Goodwin S."/>
            <person name="Spatafora J."/>
            <person name="Crous P."/>
            <person name="Grigoriev I."/>
        </authorList>
    </citation>
    <scope>NUCLEOTIDE SEQUENCE</scope>
    <source>
        <strain evidence="3">Tuck. ex Michener</strain>
    </source>
</reference>
<dbReference type="Gene3D" id="1.10.10.1200">
    <property type="entry name" value="MAGE homology domain, winged helix WH1 motif"/>
    <property type="match status" value="1"/>
</dbReference>
<dbReference type="GO" id="GO:0005634">
    <property type="term" value="C:nucleus"/>
    <property type="evidence" value="ECO:0007669"/>
    <property type="project" value="TreeGrafter"/>
</dbReference>
<name>A0A6A6GYW0_VIRVR</name>
<dbReference type="OrthoDB" id="205198at2759"/>
<organism evidence="3 4">
    <name type="scientific">Viridothelium virens</name>
    <name type="common">Speckled blister lichen</name>
    <name type="synonym">Trypethelium virens</name>
    <dbReference type="NCBI Taxonomy" id="1048519"/>
    <lineage>
        <taxon>Eukaryota</taxon>
        <taxon>Fungi</taxon>
        <taxon>Dikarya</taxon>
        <taxon>Ascomycota</taxon>
        <taxon>Pezizomycotina</taxon>
        <taxon>Dothideomycetes</taxon>
        <taxon>Dothideomycetes incertae sedis</taxon>
        <taxon>Trypetheliales</taxon>
        <taxon>Trypetheliaceae</taxon>
        <taxon>Viridothelium</taxon>
    </lineage>
</organism>
<dbReference type="Proteomes" id="UP000800092">
    <property type="component" value="Unassembled WGS sequence"/>
</dbReference>
<dbReference type="PANTHER" id="PTHR11736">
    <property type="entry name" value="MELANOMA-ASSOCIATED ANTIGEN MAGE ANTIGEN"/>
    <property type="match status" value="1"/>
</dbReference>
<dbReference type="InterPro" id="IPR041899">
    <property type="entry name" value="MAGE_WH2"/>
</dbReference>
<dbReference type="EMBL" id="ML991833">
    <property type="protein sequence ID" value="KAF2230945.1"/>
    <property type="molecule type" value="Genomic_DNA"/>
</dbReference>
<dbReference type="InterPro" id="IPR037445">
    <property type="entry name" value="MAGE"/>
</dbReference>
<gene>
    <name evidence="3" type="ORF">EV356DRAFT_452862</name>
</gene>
<dbReference type="Pfam" id="PF01454">
    <property type="entry name" value="MAGE"/>
    <property type="match status" value="1"/>
</dbReference>
<sequence length="276" mass="30241">DLDGDAGVDATQDQQVKKMVRLALACEYRRSEIRRGDIGEKVLGSTAQRGAFNKVFERAQEQLQHVFGMEMVELPAKEKVTIAQKRAAQKSSGPSSTKSWIVTSTLPPAFRTPDILSTGDSGYVALYTYIVSIIMLSGGKLPSSKLDRYLRRANADESTPVASTEKLLQRLCKEGYIVKIKDSSSGEEMIDYIIGPRGRVEVGEGGVAGLVKAVYGEAANEELSKRVQRSLALSRPAEVERMVNGVVVDGDKKKRGERKGKRREEGAEEDAEDESD</sequence>
<dbReference type="AlphaFoldDB" id="A0A6A6GYW0"/>
<evidence type="ECO:0000259" key="2">
    <source>
        <dbReference type="SMART" id="SM01373"/>
    </source>
</evidence>
<evidence type="ECO:0000313" key="4">
    <source>
        <dbReference type="Proteomes" id="UP000800092"/>
    </source>
</evidence>
<dbReference type="GO" id="GO:0006281">
    <property type="term" value="P:DNA repair"/>
    <property type="evidence" value="ECO:0007669"/>
    <property type="project" value="TreeGrafter"/>
</dbReference>
<feature type="compositionally biased region" description="Acidic residues" evidence="1">
    <location>
        <begin position="266"/>
        <end position="276"/>
    </location>
</feature>
<keyword evidence="4" id="KW-1185">Reference proteome</keyword>
<dbReference type="InterPro" id="IPR041898">
    <property type="entry name" value="MAGE_WH1"/>
</dbReference>
<dbReference type="InterPro" id="IPR002190">
    <property type="entry name" value="MHD_dom"/>
</dbReference>
<accession>A0A6A6GYW0</accession>
<evidence type="ECO:0000256" key="1">
    <source>
        <dbReference type="SAM" id="MobiDB-lite"/>
    </source>
</evidence>
<dbReference type="SMART" id="SM01373">
    <property type="entry name" value="MAGE"/>
    <property type="match status" value="1"/>
</dbReference>
<feature type="domain" description="MAGE" evidence="2">
    <location>
        <begin position="19"/>
        <end position="207"/>
    </location>
</feature>